<reference evidence="2 3" key="2">
    <citation type="journal article" date="2002" name="Nucleic Acids Res.">
        <title>Genome sequence of Oceanobacillus iheyensis isolated from the Iheya Ridge and its unexpected adaptive capabilities to extreme environments.</title>
        <authorList>
            <person name="Takami H."/>
            <person name="Takaki Y."/>
            <person name="Uchiyama I."/>
        </authorList>
    </citation>
    <scope>NUCLEOTIDE SEQUENCE [LARGE SCALE GENOMIC DNA]</scope>
    <source>
        <strain evidence="3">DSM 14371 / CIP 107618 / JCM 11309 / KCTC 3954 / HTE831</strain>
    </source>
</reference>
<gene>
    <name evidence="2" type="ordered locus">OB3346</name>
</gene>
<keyword evidence="3" id="KW-1185">Reference proteome</keyword>
<reference evidence="2 3" key="1">
    <citation type="journal article" date="2001" name="FEMS Microbiol. Lett.">
        <title>Oceanobacillus iheyensis gen. nov., sp. nov., a deep-sea extremely halotolerant and alkaliphilic species isolated from a depth of 1050 m on the Iheya Ridge.</title>
        <authorList>
            <person name="Lu J."/>
            <person name="Nogi Y."/>
            <person name="Takami H."/>
        </authorList>
    </citation>
    <scope>NUCLEOTIDE SEQUENCE [LARGE SCALE GENOMIC DNA]</scope>
    <source>
        <strain evidence="3">DSM 14371 / CIP 107618 / JCM 11309 / KCTC 3954 / HTE831</strain>
    </source>
</reference>
<dbReference type="Proteomes" id="UP000000822">
    <property type="component" value="Chromosome"/>
</dbReference>
<feature type="transmembrane region" description="Helical" evidence="1">
    <location>
        <begin position="37"/>
        <end position="56"/>
    </location>
</feature>
<dbReference type="OrthoDB" id="9927645at2"/>
<evidence type="ECO:0000313" key="3">
    <source>
        <dbReference type="Proteomes" id="UP000000822"/>
    </source>
</evidence>
<dbReference type="KEGG" id="oih:OB3346"/>
<dbReference type="EMBL" id="BA000028">
    <property type="protein sequence ID" value="BAC15302.1"/>
    <property type="molecule type" value="Genomic_DNA"/>
</dbReference>
<keyword evidence="1" id="KW-0812">Transmembrane</keyword>
<proteinExistence type="predicted"/>
<keyword evidence="1" id="KW-1133">Transmembrane helix</keyword>
<organism evidence="2 3">
    <name type="scientific">Oceanobacillus iheyensis (strain DSM 14371 / CIP 107618 / JCM 11309 / KCTC 3954 / HTE831)</name>
    <dbReference type="NCBI Taxonomy" id="221109"/>
    <lineage>
        <taxon>Bacteria</taxon>
        <taxon>Bacillati</taxon>
        <taxon>Bacillota</taxon>
        <taxon>Bacilli</taxon>
        <taxon>Bacillales</taxon>
        <taxon>Bacillaceae</taxon>
        <taxon>Oceanobacillus</taxon>
    </lineage>
</organism>
<protein>
    <submittedName>
        <fullName evidence="2">Uncharacterized protein</fullName>
    </submittedName>
</protein>
<dbReference type="STRING" id="221109.gene:10735598"/>
<accession>Q8EL85</accession>
<sequence length="64" mass="7353">MKDFKNINLIKLGAIYSVFAILFFFVLFYLLEGTITYSPITLSIVSVIVLMTYGIVAEKKKEKR</sequence>
<evidence type="ECO:0000256" key="1">
    <source>
        <dbReference type="SAM" id="Phobius"/>
    </source>
</evidence>
<dbReference type="RefSeq" id="WP_011067743.1">
    <property type="nucleotide sequence ID" value="NC_004193.1"/>
</dbReference>
<evidence type="ECO:0000313" key="2">
    <source>
        <dbReference type="EMBL" id="BAC15302.1"/>
    </source>
</evidence>
<dbReference type="AlphaFoldDB" id="Q8EL85"/>
<feature type="transmembrane region" description="Helical" evidence="1">
    <location>
        <begin position="12"/>
        <end position="31"/>
    </location>
</feature>
<keyword evidence="1" id="KW-0472">Membrane</keyword>
<dbReference type="HOGENOM" id="CLU_2863378_0_0_9"/>
<name>Q8EL85_OCEIH</name>